<dbReference type="PROSITE" id="PS50850">
    <property type="entry name" value="MFS"/>
    <property type="match status" value="1"/>
</dbReference>
<reference evidence="7 8" key="1">
    <citation type="journal article" date="2019" name="Sci. Rep.">
        <title>Orb-weaving spider Araneus ventricosus genome elucidates the spidroin gene catalogue.</title>
        <authorList>
            <person name="Kono N."/>
            <person name="Nakamura H."/>
            <person name="Ohtoshi R."/>
            <person name="Moran D.A.P."/>
            <person name="Shinohara A."/>
            <person name="Yoshida Y."/>
            <person name="Fujiwara M."/>
            <person name="Mori M."/>
            <person name="Tomita M."/>
            <person name="Arakawa K."/>
        </authorList>
    </citation>
    <scope>NUCLEOTIDE SEQUENCE [LARGE SCALE GENOMIC DNA]</scope>
</reference>
<feature type="domain" description="Major facilitator superfamily (MFS) profile" evidence="6">
    <location>
        <begin position="15"/>
        <end position="453"/>
    </location>
</feature>
<feature type="transmembrane region" description="Helical" evidence="5">
    <location>
        <begin position="131"/>
        <end position="156"/>
    </location>
</feature>
<feature type="transmembrane region" description="Helical" evidence="5">
    <location>
        <begin position="306"/>
        <end position="327"/>
    </location>
</feature>
<proteinExistence type="predicted"/>
<dbReference type="InterPro" id="IPR036259">
    <property type="entry name" value="MFS_trans_sf"/>
</dbReference>
<feature type="transmembrane region" description="Helical" evidence="5">
    <location>
        <begin position="75"/>
        <end position="92"/>
    </location>
</feature>
<feature type="transmembrane region" description="Helical" evidence="5">
    <location>
        <begin position="363"/>
        <end position="386"/>
    </location>
</feature>
<feature type="transmembrane region" description="Helical" evidence="5">
    <location>
        <begin position="168"/>
        <end position="191"/>
    </location>
</feature>
<evidence type="ECO:0000256" key="5">
    <source>
        <dbReference type="SAM" id="Phobius"/>
    </source>
</evidence>
<accession>A0A4Y2MVL7</accession>
<comment type="caution">
    <text evidence="7">The sequence shown here is derived from an EMBL/GenBank/DDBJ whole genome shotgun (WGS) entry which is preliminary data.</text>
</comment>
<dbReference type="Pfam" id="PF07690">
    <property type="entry name" value="MFS_1"/>
    <property type="match status" value="1"/>
</dbReference>
<gene>
    <name evidence="7" type="ORF">AVEN_257603_1</name>
</gene>
<evidence type="ECO:0000256" key="4">
    <source>
        <dbReference type="ARBA" id="ARBA00023136"/>
    </source>
</evidence>
<feature type="transmembrane region" description="Helical" evidence="5">
    <location>
        <begin position="269"/>
        <end position="294"/>
    </location>
</feature>
<dbReference type="PANTHER" id="PTHR23507">
    <property type="entry name" value="ZGC:174356"/>
    <property type="match status" value="1"/>
</dbReference>
<organism evidence="7 8">
    <name type="scientific">Araneus ventricosus</name>
    <name type="common">Orbweaver spider</name>
    <name type="synonym">Epeira ventricosa</name>
    <dbReference type="NCBI Taxonomy" id="182803"/>
    <lineage>
        <taxon>Eukaryota</taxon>
        <taxon>Metazoa</taxon>
        <taxon>Ecdysozoa</taxon>
        <taxon>Arthropoda</taxon>
        <taxon>Chelicerata</taxon>
        <taxon>Arachnida</taxon>
        <taxon>Araneae</taxon>
        <taxon>Araneomorphae</taxon>
        <taxon>Entelegynae</taxon>
        <taxon>Araneoidea</taxon>
        <taxon>Araneidae</taxon>
        <taxon>Araneus</taxon>
    </lineage>
</organism>
<dbReference type="Proteomes" id="UP000499080">
    <property type="component" value="Unassembled WGS sequence"/>
</dbReference>
<dbReference type="GO" id="GO:0016020">
    <property type="term" value="C:membrane"/>
    <property type="evidence" value="ECO:0007669"/>
    <property type="project" value="UniProtKB-SubCell"/>
</dbReference>
<dbReference type="InterPro" id="IPR020846">
    <property type="entry name" value="MFS_dom"/>
</dbReference>
<dbReference type="EMBL" id="BGPR01007941">
    <property type="protein sequence ID" value="GBN30569.1"/>
    <property type="molecule type" value="Genomic_DNA"/>
</dbReference>
<feature type="transmembrane region" description="Helical" evidence="5">
    <location>
        <begin position="398"/>
        <end position="421"/>
    </location>
</feature>
<feature type="transmembrane region" description="Helical" evidence="5">
    <location>
        <begin position="203"/>
        <end position="223"/>
    </location>
</feature>
<dbReference type="AlphaFoldDB" id="A0A4Y2MVL7"/>
<keyword evidence="8" id="KW-1185">Reference proteome</keyword>
<keyword evidence="2 5" id="KW-0812">Transmembrane</keyword>
<evidence type="ECO:0000256" key="1">
    <source>
        <dbReference type="ARBA" id="ARBA00004141"/>
    </source>
</evidence>
<dbReference type="SUPFAM" id="SSF103473">
    <property type="entry name" value="MFS general substrate transporter"/>
    <property type="match status" value="1"/>
</dbReference>
<evidence type="ECO:0000259" key="6">
    <source>
        <dbReference type="PROSITE" id="PS50850"/>
    </source>
</evidence>
<dbReference type="InterPro" id="IPR011701">
    <property type="entry name" value="MFS"/>
</dbReference>
<evidence type="ECO:0000313" key="7">
    <source>
        <dbReference type="EMBL" id="GBN30569.1"/>
    </source>
</evidence>
<dbReference type="OrthoDB" id="419734at2759"/>
<feature type="transmembrane region" description="Helical" evidence="5">
    <location>
        <begin position="104"/>
        <end position="125"/>
    </location>
</feature>
<feature type="transmembrane region" description="Helical" evidence="5">
    <location>
        <begin position="433"/>
        <end position="450"/>
    </location>
</feature>
<sequence>MNSQSVIAKLKLITVEPILFLYMMIIFMESNALQELIYVKSCITLRNPVNISDCSYELKANQTDATDLATKWSKYTNICLFLFTFITTFYVGSWSDRLGRKLPMLIPPIGTVIAACINAALSYFIKIHMAYIFISSFVSGITFGSVGIIATSYGYISDFTLEQSRTKRIVILESMIFIGGTAGIKTAGLFLKNVHYEWDLNNFVMLFIFEAVISAAIVIYIIFRIPSYSSDSQSLHGPMTWSSLFSLRHVGDSLRTIFRFREEGKRTKIILMLIALCLIYMGNVVQFTLGYYFLRTIKWNFDEYTNFHSIQFAVEGIALICIFPLLYRFPWVPDHCIGMLGLFSRFMGLAVFGLSALTTYSDYMIYSCILLYMFSEFPVPALRSILSKTVASDEKGRIFAFTTVLQNICFLVGSFVLMTVFTESSFHGLSFEVAAGLQGIAFFILLYLYLTRRTYITAYETIEHEDGSISEICSVVASTGSVN</sequence>
<evidence type="ECO:0000256" key="2">
    <source>
        <dbReference type="ARBA" id="ARBA00022692"/>
    </source>
</evidence>
<keyword evidence="3 5" id="KW-1133">Transmembrane helix</keyword>
<dbReference type="PANTHER" id="PTHR23507:SF1">
    <property type="entry name" value="FI18259P1-RELATED"/>
    <property type="match status" value="1"/>
</dbReference>
<name>A0A4Y2MVL7_ARAVE</name>
<keyword evidence="4 5" id="KW-0472">Membrane</keyword>
<evidence type="ECO:0000313" key="8">
    <source>
        <dbReference type="Proteomes" id="UP000499080"/>
    </source>
</evidence>
<feature type="transmembrane region" description="Helical" evidence="5">
    <location>
        <begin position="339"/>
        <end position="357"/>
    </location>
</feature>
<protein>
    <recommendedName>
        <fullName evidence="6">Major facilitator superfamily (MFS) profile domain-containing protein</fullName>
    </recommendedName>
</protein>
<feature type="transmembrane region" description="Helical" evidence="5">
    <location>
        <begin position="12"/>
        <end position="28"/>
    </location>
</feature>
<comment type="subcellular location">
    <subcellularLocation>
        <location evidence="1">Membrane</location>
        <topology evidence="1">Multi-pass membrane protein</topology>
    </subcellularLocation>
</comment>
<evidence type="ECO:0000256" key="3">
    <source>
        <dbReference type="ARBA" id="ARBA00022989"/>
    </source>
</evidence>
<dbReference type="GO" id="GO:0022857">
    <property type="term" value="F:transmembrane transporter activity"/>
    <property type="evidence" value="ECO:0007669"/>
    <property type="project" value="InterPro"/>
</dbReference>
<dbReference type="Gene3D" id="1.20.1250.20">
    <property type="entry name" value="MFS general substrate transporter like domains"/>
    <property type="match status" value="1"/>
</dbReference>